<evidence type="ECO:0000256" key="1">
    <source>
        <dbReference type="SAM" id="MobiDB-lite"/>
    </source>
</evidence>
<dbReference type="AlphaFoldDB" id="A0A2C9WIQ9"/>
<feature type="compositionally biased region" description="Pro residues" evidence="1">
    <location>
        <begin position="1025"/>
        <end position="1036"/>
    </location>
</feature>
<dbReference type="Gramene" id="Manes.01G030700.1.v8.1">
    <property type="protein sequence ID" value="Manes.01G030700.1.v8.1.CDS"/>
    <property type="gene ID" value="Manes.01G030700.v8.1"/>
</dbReference>
<gene>
    <name evidence="2" type="ORF">MANES_01G030700v8</name>
</gene>
<dbReference type="Pfam" id="PF05904">
    <property type="entry name" value="DUF863"/>
    <property type="match status" value="1"/>
</dbReference>
<dbReference type="Proteomes" id="UP000091857">
    <property type="component" value="Chromosome 1"/>
</dbReference>
<accession>A0A2C9WIQ9</accession>
<comment type="caution">
    <text evidence="2">The sequence shown here is derived from an EMBL/GenBank/DDBJ whole genome shotgun (WGS) entry which is preliminary data.</text>
</comment>
<organism evidence="2 3">
    <name type="scientific">Manihot esculenta</name>
    <name type="common">Cassava</name>
    <name type="synonym">Jatropha manihot</name>
    <dbReference type="NCBI Taxonomy" id="3983"/>
    <lineage>
        <taxon>Eukaryota</taxon>
        <taxon>Viridiplantae</taxon>
        <taxon>Streptophyta</taxon>
        <taxon>Embryophyta</taxon>
        <taxon>Tracheophyta</taxon>
        <taxon>Spermatophyta</taxon>
        <taxon>Magnoliopsida</taxon>
        <taxon>eudicotyledons</taxon>
        <taxon>Gunneridae</taxon>
        <taxon>Pentapetalae</taxon>
        <taxon>rosids</taxon>
        <taxon>fabids</taxon>
        <taxon>Malpighiales</taxon>
        <taxon>Euphorbiaceae</taxon>
        <taxon>Crotonoideae</taxon>
        <taxon>Manihoteae</taxon>
        <taxon>Manihot</taxon>
    </lineage>
</organism>
<evidence type="ECO:0000313" key="2">
    <source>
        <dbReference type="EMBL" id="OAY59411.1"/>
    </source>
</evidence>
<dbReference type="STRING" id="3983.A0A2C9WIQ9"/>
<dbReference type="PANTHER" id="PTHR33167">
    <property type="entry name" value="TRANSCRIPTION FACTOR, PUTATIVE (DUF863)-RELATED"/>
    <property type="match status" value="1"/>
</dbReference>
<feature type="region of interest" description="Disordered" evidence="1">
    <location>
        <begin position="1007"/>
        <end position="1036"/>
    </location>
</feature>
<dbReference type="InterPro" id="IPR008581">
    <property type="entry name" value="DUF863_pln"/>
</dbReference>
<dbReference type="OrthoDB" id="630817at2759"/>
<dbReference type="EMBL" id="CM004387">
    <property type="protein sequence ID" value="OAY59411.1"/>
    <property type="molecule type" value="Genomic_DNA"/>
</dbReference>
<proteinExistence type="predicted"/>
<reference evidence="3" key="1">
    <citation type="journal article" date="2016" name="Nat. Biotechnol.">
        <title>Sequencing wild and cultivated cassava and related species reveals extensive interspecific hybridization and genetic diversity.</title>
        <authorList>
            <person name="Bredeson J.V."/>
            <person name="Lyons J.B."/>
            <person name="Prochnik S.E."/>
            <person name="Wu G.A."/>
            <person name="Ha C.M."/>
            <person name="Edsinger-Gonzales E."/>
            <person name="Grimwood J."/>
            <person name="Schmutz J."/>
            <person name="Rabbi I.Y."/>
            <person name="Egesi C."/>
            <person name="Nauluvula P."/>
            <person name="Lebot V."/>
            <person name="Ndunguru J."/>
            <person name="Mkamilo G."/>
            <person name="Bart R.S."/>
            <person name="Setter T.L."/>
            <person name="Gleadow R.M."/>
            <person name="Kulakow P."/>
            <person name="Ferguson M.E."/>
            <person name="Rounsley S."/>
            <person name="Rokhsar D.S."/>
        </authorList>
    </citation>
    <scope>NUCLEOTIDE SEQUENCE [LARGE SCALE GENOMIC DNA]</scope>
    <source>
        <strain evidence="3">cv. AM560-2</strain>
    </source>
</reference>
<protein>
    <submittedName>
        <fullName evidence="2">Uncharacterized protein</fullName>
    </submittedName>
</protein>
<name>A0A2C9WIQ9_MANES</name>
<dbReference type="OMA" id="TRNGCGR"/>
<keyword evidence="3" id="KW-1185">Reference proteome</keyword>
<evidence type="ECO:0000313" key="3">
    <source>
        <dbReference type="Proteomes" id="UP000091857"/>
    </source>
</evidence>
<feature type="region of interest" description="Disordered" evidence="1">
    <location>
        <begin position="1054"/>
        <end position="1081"/>
    </location>
</feature>
<sequence>MGTKVQCESYFSGFFSMRDLNEDSNSCSWPLYYGDRAFANGYYNGFLPRAVADIYPGYDKDVVKQTMLEHEAIFKTQLCELHRLYRIQRDLMDEFKRKEIYKNRMPDEISLSSIPLASQITSEDARKWHIPGFPLGNSVCAGPSTSGIEDMHSPLSSMKGSSAQASPLISQNGVTSKDVEILESRPTKVRRKMFDLQLPADEYIDTEEGEQVRDENACGVSSYLPNRNHKVLPGSITNVLVGTGGKNNCQGDELRSESCLKSKNNLADLNEPIHIEDANQSANGGLGFTSSHCDIQGHELAAKPKSEFIGFPKEILLNSHHGSNNWTASNLHLQNNGNGKLWFPHMLDSGNNKYNLKSVSQALQPEKLPASSQPIQVLLNKTTEPTNLFHTVESQVDQLRERTGRGSELSLRIKEVSNNNHPASVVASHIPSHHAIDPSSDTSNLWSWPVSSWEKLGSSLSQKSMSVQIHPYATLSSISQSSTQSHGAFGDWWNYNSGSASNLRVRSEMPDQNGSYHGSSSGSKELLVRLPSGNCDYLKCSGASNAEHGQFINHGSAKLYKSSNCMDSKPAKDVNLNVVLSNSSSTKMASQRGFQVIDLERNHEDHCVALPWLRTKPNIKAEANSAGVDLNTGGLSDLQSSLNQLSDKSEVGKVPNWTVVQNLKSATCSNVAEAGRIETSDSTSCRKILGVPIFEKPHLSKLESCTLTSPSVSLPQPSEEVENSKKTRVFDINLPCDPAILDCVQQAAAEVRIEKDTETQVANTRHEIDLNSCITEDESALMPSFVESNVRTISGIDLETPAVPETEEDIIPGEGCLEKAHEAPSQLSQQKTESPPDEFVRIAAEAIVSISLTSHCSNQDDVTCTRSETSMTDPLHWFVDVVSAFGEDLESKLAVLGAEEVGRDNEGSSLEDYFESMTLNLIETKEEDYMPKPLVPENLKLEETGKTLLLTRTRKGHARRGRQRRDFQRDILPGLASLSRHEVTEDLQTFGGLMKATGHLWHSGLTRRTTTRSGCGRGRRRAPVNSPPAVIPSPPCTPLIQQLNNVEVGLEDRSLAGWGKTPRRPRRQRCPSGNPSALALT</sequence>
<dbReference type="PANTHER" id="PTHR33167:SF4">
    <property type="entry name" value="TRANSCRIPTION FACTOR, PUTATIVE (DUF863)-RELATED"/>
    <property type="match status" value="1"/>
</dbReference>